<accession>A0A6C0JMQ5</accession>
<keyword evidence="1" id="KW-0472">Membrane</keyword>
<feature type="transmembrane region" description="Helical" evidence="1">
    <location>
        <begin position="47"/>
        <end position="65"/>
    </location>
</feature>
<reference evidence="2" key="1">
    <citation type="journal article" date="2020" name="Nature">
        <title>Giant virus diversity and host interactions through global metagenomics.</title>
        <authorList>
            <person name="Schulz F."/>
            <person name="Roux S."/>
            <person name="Paez-Espino D."/>
            <person name="Jungbluth S."/>
            <person name="Walsh D.A."/>
            <person name="Denef V.J."/>
            <person name="McMahon K.D."/>
            <person name="Konstantinidis K.T."/>
            <person name="Eloe-Fadrosh E.A."/>
            <person name="Kyrpides N.C."/>
            <person name="Woyke T."/>
        </authorList>
    </citation>
    <scope>NUCLEOTIDE SEQUENCE</scope>
    <source>
        <strain evidence="2">GVMAG-M-3300027736-24</strain>
    </source>
</reference>
<organism evidence="2">
    <name type="scientific">viral metagenome</name>
    <dbReference type="NCBI Taxonomy" id="1070528"/>
    <lineage>
        <taxon>unclassified sequences</taxon>
        <taxon>metagenomes</taxon>
        <taxon>organismal metagenomes</taxon>
    </lineage>
</organism>
<evidence type="ECO:0000313" key="2">
    <source>
        <dbReference type="EMBL" id="QHU05747.1"/>
    </source>
</evidence>
<dbReference type="Pfam" id="PF04749">
    <property type="entry name" value="PLAC8"/>
    <property type="match status" value="1"/>
</dbReference>
<name>A0A6C0JMQ5_9ZZZZ</name>
<proteinExistence type="predicted"/>
<feature type="transmembrane region" description="Helical" evidence="1">
    <location>
        <begin position="130"/>
        <end position="148"/>
    </location>
</feature>
<dbReference type="InterPro" id="IPR006461">
    <property type="entry name" value="PLAC_motif_containing"/>
</dbReference>
<protein>
    <submittedName>
        <fullName evidence="2">Uncharacterized protein</fullName>
    </submittedName>
</protein>
<sequence>MDYEIINKKEWSTNLYDCDTESCFLSCIVPCHIYAKLKNKTKIKSQYCVHLFFYIFIYLCIQQLWYTSNYISQHTCPKNLINDCIHAIDNCEDYYMLIDDRPSSCFIKNGFCVYNNYECISKNQSRKTEMYILICTSLFYSSLTFMHYKVRQHIKAVYHIDGNIAEDIMAVTCCSTCGLAQEYREL</sequence>
<dbReference type="EMBL" id="MN740418">
    <property type="protein sequence ID" value="QHU05747.1"/>
    <property type="molecule type" value="Genomic_DNA"/>
</dbReference>
<dbReference type="AlphaFoldDB" id="A0A6C0JMQ5"/>
<dbReference type="NCBIfam" id="TIGR01571">
    <property type="entry name" value="A_thal_Cys_rich"/>
    <property type="match status" value="1"/>
</dbReference>
<keyword evidence="1" id="KW-1133">Transmembrane helix</keyword>
<keyword evidence="1" id="KW-0812">Transmembrane</keyword>
<evidence type="ECO:0000256" key="1">
    <source>
        <dbReference type="SAM" id="Phobius"/>
    </source>
</evidence>
<dbReference type="PANTHER" id="PTHR15907">
    <property type="entry name" value="DUF614 FAMILY PROTEIN-RELATED"/>
    <property type="match status" value="1"/>
</dbReference>